<protein>
    <submittedName>
        <fullName evidence="1">Uncharacterized protein</fullName>
    </submittedName>
</protein>
<dbReference type="AlphaFoldDB" id="A0A934P9H8"/>
<dbReference type="Proteomes" id="UP000644875">
    <property type="component" value="Unassembled WGS sequence"/>
</dbReference>
<proteinExistence type="predicted"/>
<evidence type="ECO:0000313" key="2">
    <source>
        <dbReference type="Proteomes" id="UP000644875"/>
    </source>
</evidence>
<reference evidence="1 2" key="1">
    <citation type="journal article" date="2021" name="Int. J. Syst. Evol. Microbiol.">
        <title>Streptococcus vicugnae sp. nov., isolated from faeces of alpacas (Vicugna pacos) and cattle (Bos taurus), Streptococcus zalophi sp. nov., and Streptococcus pacificus sp. nov., isolated from respiratory tract of California sea lions (Zalophus californianus).</title>
        <authorList>
            <person name="Volokhov D.V."/>
            <person name="Zagorodnyaya T.A."/>
            <person name="Shen Z."/>
            <person name="Blom J."/>
            <person name="Furtak V.A."/>
            <person name="Eisenberg T."/>
            <person name="Fan P."/>
            <person name="Jeong K.C."/>
            <person name="Gao Y."/>
            <person name="Zhang S."/>
            <person name="Amselle M."/>
        </authorList>
    </citation>
    <scope>NUCLEOTIDE SEQUENCE [LARGE SCALE GENOMIC DNA]</scope>
    <source>
        <strain evidence="2">CSL7508-lung</strain>
    </source>
</reference>
<sequence>MLTVRFATPDDVLEIKELLIKALKITYKELYSKDFIKRMISEFFNEKRLYEEVSTKIKPLMVIWLLKKMA</sequence>
<evidence type="ECO:0000313" key="1">
    <source>
        <dbReference type="EMBL" id="MBJ8349450.1"/>
    </source>
</evidence>
<gene>
    <name evidence="1" type="ORF">JHK64_02225</name>
</gene>
<name>A0A934P9H8_9STRE</name>
<accession>A0A934P9H8</accession>
<organism evidence="1 2">
    <name type="scientific">Streptococcus zalophi</name>
    <dbReference type="NCBI Taxonomy" id="640031"/>
    <lineage>
        <taxon>Bacteria</taxon>
        <taxon>Bacillati</taxon>
        <taxon>Bacillota</taxon>
        <taxon>Bacilli</taxon>
        <taxon>Lactobacillales</taxon>
        <taxon>Streptococcaceae</taxon>
        <taxon>Streptococcus</taxon>
    </lineage>
</organism>
<keyword evidence="2" id="KW-1185">Reference proteome</keyword>
<dbReference type="RefSeq" id="WP_199567376.1">
    <property type="nucleotide sequence ID" value="NZ_JAENBP010000002.1"/>
</dbReference>
<dbReference type="Gene3D" id="3.40.630.30">
    <property type="match status" value="1"/>
</dbReference>
<dbReference type="EMBL" id="JAENBP010000002">
    <property type="protein sequence ID" value="MBJ8349450.1"/>
    <property type="molecule type" value="Genomic_DNA"/>
</dbReference>
<comment type="caution">
    <text evidence="1">The sequence shown here is derived from an EMBL/GenBank/DDBJ whole genome shotgun (WGS) entry which is preliminary data.</text>
</comment>